<dbReference type="GO" id="GO:0003677">
    <property type="term" value="F:DNA binding"/>
    <property type="evidence" value="ECO:0007669"/>
    <property type="project" value="InterPro"/>
</dbReference>
<dbReference type="EMBL" id="SNRW01026631">
    <property type="protein sequence ID" value="KAA6360659.1"/>
    <property type="molecule type" value="Genomic_DNA"/>
</dbReference>
<organism evidence="2 3">
    <name type="scientific">Streblomastix strix</name>
    <dbReference type="NCBI Taxonomy" id="222440"/>
    <lineage>
        <taxon>Eukaryota</taxon>
        <taxon>Metamonada</taxon>
        <taxon>Preaxostyla</taxon>
        <taxon>Oxymonadida</taxon>
        <taxon>Streblomastigidae</taxon>
        <taxon>Streblomastix</taxon>
    </lineage>
</organism>
<dbReference type="GO" id="GO:0006310">
    <property type="term" value="P:DNA recombination"/>
    <property type="evidence" value="ECO:0007669"/>
    <property type="project" value="UniProtKB-KW"/>
</dbReference>
<dbReference type="Proteomes" id="UP000324800">
    <property type="component" value="Unassembled WGS sequence"/>
</dbReference>
<dbReference type="SUPFAM" id="SSF56349">
    <property type="entry name" value="DNA breaking-rejoining enzymes"/>
    <property type="match status" value="1"/>
</dbReference>
<gene>
    <name evidence="2" type="ORF">EZS28_043815</name>
</gene>
<keyword evidence="1" id="KW-0233">DNA recombination</keyword>
<evidence type="ECO:0000313" key="3">
    <source>
        <dbReference type="Proteomes" id="UP000324800"/>
    </source>
</evidence>
<dbReference type="AlphaFoldDB" id="A0A5J4TRZ2"/>
<dbReference type="InterPro" id="IPR011010">
    <property type="entry name" value="DNA_brk_join_enz"/>
</dbReference>
<evidence type="ECO:0000256" key="1">
    <source>
        <dbReference type="ARBA" id="ARBA00023172"/>
    </source>
</evidence>
<dbReference type="InterPro" id="IPR013762">
    <property type="entry name" value="Integrase-like_cat_sf"/>
</dbReference>
<proteinExistence type="predicted"/>
<comment type="caution">
    <text evidence="2">The sequence shown here is derived from an EMBL/GenBank/DDBJ whole genome shotgun (WGS) entry which is preliminary data.</text>
</comment>
<evidence type="ECO:0000313" key="2">
    <source>
        <dbReference type="EMBL" id="KAA6360659.1"/>
    </source>
</evidence>
<name>A0A5J4TRZ2_9EUKA</name>
<reference evidence="2 3" key="1">
    <citation type="submission" date="2019-03" db="EMBL/GenBank/DDBJ databases">
        <title>Single cell metagenomics reveals metabolic interactions within the superorganism composed of flagellate Streblomastix strix and complex community of Bacteroidetes bacteria on its surface.</title>
        <authorList>
            <person name="Treitli S.C."/>
            <person name="Kolisko M."/>
            <person name="Husnik F."/>
            <person name="Keeling P."/>
            <person name="Hampl V."/>
        </authorList>
    </citation>
    <scope>NUCLEOTIDE SEQUENCE [LARGE SCALE GENOMIC DNA]</scope>
    <source>
        <strain evidence="2">ST1C</strain>
    </source>
</reference>
<sequence length="259" mass="29806">MELVNYVSFLRSNKATPNNVYESRTAVGMLFKAAGHLEDQINGILLKQIMKQIQADTRKVFKEESIWDLNDLLKVIEIEATHLCEITELKFMGCVMSSIMAFSTLRLSEIIRSSANKLSNNEWQLSTSIWKGNEQPVIITFRRMKNQNLSPTFWLEQWCNQQKKRLKQSQLWWLHQSKTIATAEQASKAVHCIMKLAGIDNSYSVTSIRSASITKAIAQGATMEEINRMSRHKDGPKTVQIFYDKNLNDEIRERLGSFQ</sequence>
<dbReference type="Gene3D" id="1.10.443.10">
    <property type="entry name" value="Intergrase catalytic core"/>
    <property type="match status" value="1"/>
</dbReference>
<evidence type="ECO:0008006" key="4">
    <source>
        <dbReference type="Google" id="ProtNLM"/>
    </source>
</evidence>
<protein>
    <recommendedName>
        <fullName evidence="4">Tyr recombinase domain-containing protein</fullName>
    </recommendedName>
</protein>
<dbReference type="GO" id="GO:0015074">
    <property type="term" value="P:DNA integration"/>
    <property type="evidence" value="ECO:0007669"/>
    <property type="project" value="InterPro"/>
</dbReference>
<accession>A0A5J4TRZ2</accession>